<keyword evidence="3" id="KW-1185">Reference proteome</keyword>
<evidence type="ECO:0000313" key="2">
    <source>
        <dbReference type="EMBL" id="SHK81190.1"/>
    </source>
</evidence>
<organism evidence="2 3">
    <name type="scientific">Desulfatibacillum alkenivorans DSM 16219</name>
    <dbReference type="NCBI Taxonomy" id="1121393"/>
    <lineage>
        <taxon>Bacteria</taxon>
        <taxon>Pseudomonadati</taxon>
        <taxon>Thermodesulfobacteriota</taxon>
        <taxon>Desulfobacteria</taxon>
        <taxon>Desulfobacterales</taxon>
        <taxon>Desulfatibacillaceae</taxon>
        <taxon>Desulfatibacillum</taxon>
    </lineage>
</organism>
<accession>A0A1M6VI95</accession>
<sequence>MQRDLGPKLGWTLGGIGSFLWALILSGVLFAKGNYAGAFLGAGLFSLAMVYLSVFSPWKHPDTPFRKLYLGLIGILTLTVIGLLYFWLPGGQALKTHFHLVFLIAPGALPVFTLGKKTWRELRTPPQFPQSSHDKRE</sequence>
<evidence type="ECO:0000256" key="1">
    <source>
        <dbReference type="SAM" id="Phobius"/>
    </source>
</evidence>
<keyword evidence="1" id="KW-0812">Transmembrane</keyword>
<feature type="transmembrane region" description="Helical" evidence="1">
    <location>
        <begin position="36"/>
        <end position="56"/>
    </location>
</feature>
<feature type="transmembrane region" description="Helical" evidence="1">
    <location>
        <begin position="68"/>
        <end position="88"/>
    </location>
</feature>
<keyword evidence="1" id="KW-1133">Transmembrane helix</keyword>
<evidence type="ECO:0000313" key="3">
    <source>
        <dbReference type="Proteomes" id="UP000183994"/>
    </source>
</evidence>
<proteinExistence type="predicted"/>
<dbReference type="AlphaFoldDB" id="A0A1M6VI95"/>
<feature type="transmembrane region" description="Helical" evidence="1">
    <location>
        <begin position="94"/>
        <end position="114"/>
    </location>
</feature>
<dbReference type="STRING" id="1121393.SAMN02745216_04121"/>
<keyword evidence="1" id="KW-0472">Membrane</keyword>
<dbReference type="EMBL" id="FQZU01000034">
    <property type="protein sequence ID" value="SHK81190.1"/>
    <property type="molecule type" value="Genomic_DNA"/>
</dbReference>
<protein>
    <submittedName>
        <fullName evidence="2">Uncharacterized protein</fullName>
    </submittedName>
</protein>
<reference evidence="3" key="1">
    <citation type="submission" date="2016-11" db="EMBL/GenBank/DDBJ databases">
        <authorList>
            <person name="Varghese N."/>
            <person name="Submissions S."/>
        </authorList>
    </citation>
    <scope>NUCLEOTIDE SEQUENCE [LARGE SCALE GENOMIC DNA]</scope>
    <source>
        <strain evidence="3">DSM 16219</strain>
    </source>
</reference>
<feature type="transmembrane region" description="Helical" evidence="1">
    <location>
        <begin position="9"/>
        <end position="30"/>
    </location>
</feature>
<name>A0A1M6VI95_9BACT</name>
<dbReference type="Proteomes" id="UP000183994">
    <property type="component" value="Unassembled WGS sequence"/>
</dbReference>
<gene>
    <name evidence="2" type="ORF">SAMN02745216_04121</name>
</gene>